<dbReference type="EMBL" id="CP036280">
    <property type="protein sequence ID" value="QDU71074.1"/>
    <property type="molecule type" value="Genomic_DNA"/>
</dbReference>
<evidence type="ECO:0000256" key="1">
    <source>
        <dbReference type="SAM" id="MobiDB-lite"/>
    </source>
</evidence>
<dbReference type="AlphaFoldDB" id="A0A518BVW6"/>
<sequence length="371" mass="42786">MSEDTGPIRPEGEIVLYQPAQGNEPVRVLLEGETVWLTQRLIAELYGVSVKTVNEHLKNIYEEGELDAEATIRKYRIVQIEGDRQVSRLLDHYNLDCILAVGYRTRSPVGTAFRQWATARLREYLVKGFTLNDERLKGTDSVTDYFDELLARIRDIRASEARVYQRIREIFALAVDYREGEQETQRFFATMQNKMHYAATGHTAAEIIRRRADSALPNMGLTAWKGDRVIKRDVGTAKNYLDAQEIDTLNRITVMFLDQAEFRAERRQDIHMHDWQAFLDKFLRDTELPVLTDAGSVSHDDALDWAHEQYDAFADRRRLDAEKQAESHYVEDLRTSANALEHERKKKTPKKKQSKGKKKGRKRGPGKGGES</sequence>
<evidence type="ECO:0008006" key="4">
    <source>
        <dbReference type="Google" id="ProtNLM"/>
    </source>
</evidence>
<feature type="compositionally biased region" description="Basic and acidic residues" evidence="1">
    <location>
        <begin position="325"/>
        <end position="334"/>
    </location>
</feature>
<evidence type="ECO:0000313" key="3">
    <source>
        <dbReference type="Proteomes" id="UP000320386"/>
    </source>
</evidence>
<dbReference type="PIRSF" id="PIRSF015268">
    <property type="entry name" value="Virulence_RhuM"/>
    <property type="match status" value="1"/>
</dbReference>
<accession>A0A518BVW6</accession>
<reference evidence="2 3" key="1">
    <citation type="submission" date="2019-02" db="EMBL/GenBank/DDBJ databases">
        <title>Deep-cultivation of Planctomycetes and their phenomic and genomic characterization uncovers novel biology.</title>
        <authorList>
            <person name="Wiegand S."/>
            <person name="Jogler M."/>
            <person name="Boedeker C."/>
            <person name="Pinto D."/>
            <person name="Vollmers J."/>
            <person name="Rivas-Marin E."/>
            <person name="Kohn T."/>
            <person name="Peeters S.H."/>
            <person name="Heuer A."/>
            <person name="Rast P."/>
            <person name="Oberbeckmann S."/>
            <person name="Bunk B."/>
            <person name="Jeske O."/>
            <person name="Meyerdierks A."/>
            <person name="Storesund J.E."/>
            <person name="Kallscheuer N."/>
            <person name="Luecker S."/>
            <person name="Lage O.M."/>
            <person name="Pohl T."/>
            <person name="Merkel B.J."/>
            <person name="Hornburger P."/>
            <person name="Mueller R.-W."/>
            <person name="Bruemmer F."/>
            <person name="Labrenz M."/>
            <person name="Spormann A.M."/>
            <person name="Op den Camp H."/>
            <person name="Overmann J."/>
            <person name="Amann R."/>
            <person name="Jetten M.S.M."/>
            <person name="Mascher T."/>
            <person name="Medema M.H."/>
            <person name="Devos D.P."/>
            <person name="Kaster A.-K."/>
            <person name="Ovreas L."/>
            <person name="Rohde M."/>
            <person name="Galperin M.Y."/>
            <person name="Jogler C."/>
        </authorList>
    </citation>
    <scope>NUCLEOTIDE SEQUENCE [LARGE SCALE GENOMIC DNA]</scope>
    <source>
        <strain evidence="2 3">Pan265</strain>
    </source>
</reference>
<feature type="compositionally biased region" description="Basic residues" evidence="1">
    <location>
        <begin position="344"/>
        <end position="365"/>
    </location>
</feature>
<feature type="region of interest" description="Disordered" evidence="1">
    <location>
        <begin position="325"/>
        <end position="371"/>
    </location>
</feature>
<name>A0A518BVW6_9BACT</name>
<dbReference type="OrthoDB" id="9802752at2"/>
<keyword evidence="3" id="KW-1185">Reference proteome</keyword>
<proteinExistence type="predicted"/>
<dbReference type="Proteomes" id="UP000320386">
    <property type="component" value="Chromosome"/>
</dbReference>
<organism evidence="2 3">
    <name type="scientific">Mucisphaera calidilacus</name>
    <dbReference type="NCBI Taxonomy" id="2527982"/>
    <lineage>
        <taxon>Bacteria</taxon>
        <taxon>Pseudomonadati</taxon>
        <taxon>Planctomycetota</taxon>
        <taxon>Phycisphaerae</taxon>
        <taxon>Phycisphaerales</taxon>
        <taxon>Phycisphaeraceae</taxon>
        <taxon>Mucisphaera</taxon>
    </lineage>
</organism>
<dbReference type="KEGG" id="mcad:Pan265_09190"/>
<dbReference type="PANTHER" id="PTHR35810">
    <property type="entry name" value="CYTOPLASMIC PROTEIN-RELATED"/>
    <property type="match status" value="1"/>
</dbReference>
<gene>
    <name evidence="2" type="ORF">Pan265_09190</name>
</gene>
<protein>
    <recommendedName>
        <fullName evidence="4">Hydroxyacid dehydrogenase</fullName>
    </recommendedName>
</protein>
<dbReference type="PANTHER" id="PTHR35810:SF1">
    <property type="entry name" value="CYTOPLASMIC PROTEIN"/>
    <property type="match status" value="1"/>
</dbReference>
<dbReference type="InterPro" id="IPR011204">
    <property type="entry name" value="Virulence_RhuM-like"/>
</dbReference>
<evidence type="ECO:0000313" key="2">
    <source>
        <dbReference type="EMBL" id="QDU71074.1"/>
    </source>
</evidence>
<dbReference type="RefSeq" id="WP_145445214.1">
    <property type="nucleotide sequence ID" value="NZ_CP036280.1"/>
</dbReference>
<dbReference type="Pfam" id="PF13310">
    <property type="entry name" value="Virulence_RhuM"/>
    <property type="match status" value="1"/>
</dbReference>